<evidence type="ECO:0000313" key="3">
    <source>
        <dbReference type="Proteomes" id="UP000541444"/>
    </source>
</evidence>
<accession>A0A7J7L075</accession>
<dbReference type="InterPro" id="IPR050317">
    <property type="entry name" value="Plant_Fungal_Acyltransferase"/>
</dbReference>
<dbReference type="EMBL" id="JACGCM010002768">
    <property type="protein sequence ID" value="KAF6136021.1"/>
    <property type="molecule type" value="Genomic_DNA"/>
</dbReference>
<reference evidence="2 3" key="1">
    <citation type="journal article" date="2020" name="IScience">
        <title>Genome Sequencing of the Endangered Kingdonia uniflora (Circaeasteraceae, Ranunculales) Reveals Potential Mechanisms of Evolutionary Specialization.</title>
        <authorList>
            <person name="Sun Y."/>
            <person name="Deng T."/>
            <person name="Zhang A."/>
            <person name="Moore M.J."/>
            <person name="Landis J.B."/>
            <person name="Lin N."/>
            <person name="Zhang H."/>
            <person name="Zhang X."/>
            <person name="Huang J."/>
            <person name="Zhang X."/>
            <person name="Sun H."/>
            <person name="Wang H."/>
        </authorList>
    </citation>
    <scope>NUCLEOTIDE SEQUENCE [LARGE SCALE GENOMIC DNA]</scope>
    <source>
        <strain evidence="2">TB1705</strain>
        <tissue evidence="2">Leaf</tissue>
    </source>
</reference>
<dbReference type="Proteomes" id="UP000541444">
    <property type="component" value="Unassembled WGS sequence"/>
</dbReference>
<dbReference type="InterPro" id="IPR023213">
    <property type="entry name" value="CAT-like_dom_sf"/>
</dbReference>
<sequence>METAVTITDQDIVKEDPKTLVSPKNPTLIPIVSNIDQTLLFPVGSVFFYEVTTGSIVLDVAERVKKSVSDVLLVPYYFMAGRLKFNGEASWFELVCNSAGVLFVSAISRLSLKDLGDLRHPNQLFPHLILRTSRSKDDITKTPRFTVQAILTISHSWI</sequence>
<comment type="similarity">
    <text evidence="1">Belongs to the plant acyltransferase family.</text>
</comment>
<evidence type="ECO:0000313" key="2">
    <source>
        <dbReference type="EMBL" id="KAF6136021.1"/>
    </source>
</evidence>
<protein>
    <submittedName>
        <fullName evidence="2">Uncharacterized protein</fullName>
    </submittedName>
</protein>
<dbReference type="PANTHER" id="PTHR31642:SF231">
    <property type="entry name" value="BAHD FAMILY ACYLTRANSFERASE, CLADE V"/>
    <property type="match status" value="1"/>
</dbReference>
<dbReference type="PANTHER" id="PTHR31642">
    <property type="entry name" value="TRICHOTHECENE 3-O-ACETYLTRANSFERASE"/>
    <property type="match status" value="1"/>
</dbReference>
<proteinExistence type="inferred from homology"/>
<evidence type="ECO:0000256" key="1">
    <source>
        <dbReference type="ARBA" id="ARBA00009861"/>
    </source>
</evidence>
<gene>
    <name evidence="2" type="ORF">GIB67_006913</name>
</gene>
<dbReference type="Pfam" id="PF02458">
    <property type="entry name" value="Transferase"/>
    <property type="match status" value="1"/>
</dbReference>
<keyword evidence="3" id="KW-1185">Reference proteome</keyword>
<dbReference type="GO" id="GO:0016747">
    <property type="term" value="F:acyltransferase activity, transferring groups other than amino-acyl groups"/>
    <property type="evidence" value="ECO:0007669"/>
    <property type="project" value="TreeGrafter"/>
</dbReference>
<dbReference type="AlphaFoldDB" id="A0A7J7L075"/>
<organism evidence="2 3">
    <name type="scientific">Kingdonia uniflora</name>
    <dbReference type="NCBI Taxonomy" id="39325"/>
    <lineage>
        <taxon>Eukaryota</taxon>
        <taxon>Viridiplantae</taxon>
        <taxon>Streptophyta</taxon>
        <taxon>Embryophyta</taxon>
        <taxon>Tracheophyta</taxon>
        <taxon>Spermatophyta</taxon>
        <taxon>Magnoliopsida</taxon>
        <taxon>Ranunculales</taxon>
        <taxon>Circaeasteraceae</taxon>
        <taxon>Kingdonia</taxon>
    </lineage>
</organism>
<dbReference type="Gene3D" id="3.30.559.10">
    <property type="entry name" value="Chloramphenicol acetyltransferase-like domain"/>
    <property type="match status" value="1"/>
</dbReference>
<dbReference type="OrthoDB" id="671439at2759"/>
<name>A0A7J7L075_9MAGN</name>
<comment type="caution">
    <text evidence="2">The sequence shown here is derived from an EMBL/GenBank/DDBJ whole genome shotgun (WGS) entry which is preliminary data.</text>
</comment>